<evidence type="ECO:0000313" key="9">
    <source>
        <dbReference type="EMBL" id="TWI10618.1"/>
    </source>
</evidence>
<sequence length="210" mass="22284">MIRRPLRALAPVVLVLALSACGFQLRNALTLPPDLGPVKVVSVDRYSPLAETLATSLSRAGAVPATDAAAPAAVLDLFSERWGDLPIALDAFGRSQEYSLRYAVIFELRRADGTVLVPQQAIELSRDYISAPTNAIGTEGEREVLVRELRREMAAAVLRRIDAVVKRQEGGAASSTLLPVETDAARAAMQAAGTAPPVEDAPPPPAEVKP</sequence>
<dbReference type="GO" id="GO:0015920">
    <property type="term" value="P:lipopolysaccharide transport"/>
    <property type="evidence" value="ECO:0007669"/>
    <property type="project" value="TreeGrafter"/>
</dbReference>
<dbReference type="HAMAP" id="MF_01186">
    <property type="entry name" value="LPS_assembly_LptE"/>
    <property type="match status" value="1"/>
</dbReference>
<organism evidence="9 10">
    <name type="scientific">Aerolutibacter ruishenii</name>
    <dbReference type="NCBI Taxonomy" id="686800"/>
    <lineage>
        <taxon>Bacteria</taxon>
        <taxon>Pseudomonadati</taxon>
        <taxon>Pseudomonadota</taxon>
        <taxon>Gammaproteobacteria</taxon>
        <taxon>Lysobacterales</taxon>
        <taxon>Lysobacteraceae</taxon>
        <taxon>Aerolutibacter</taxon>
    </lineage>
</organism>
<accession>A0A562LSV5</accession>
<protein>
    <recommendedName>
        <fullName evidence="6">LPS-assembly lipoprotein LptE</fullName>
    </recommendedName>
</protein>
<keyword evidence="10" id="KW-1185">Reference proteome</keyword>
<evidence type="ECO:0000256" key="1">
    <source>
        <dbReference type="ARBA" id="ARBA00022729"/>
    </source>
</evidence>
<comment type="similarity">
    <text evidence="6">Belongs to the LptE lipoprotein family.</text>
</comment>
<feature type="region of interest" description="Disordered" evidence="7">
    <location>
        <begin position="186"/>
        <end position="210"/>
    </location>
</feature>
<evidence type="ECO:0000313" key="10">
    <source>
        <dbReference type="Proteomes" id="UP000316471"/>
    </source>
</evidence>
<dbReference type="GO" id="GO:1990351">
    <property type="term" value="C:transporter complex"/>
    <property type="evidence" value="ECO:0007669"/>
    <property type="project" value="TreeGrafter"/>
</dbReference>
<keyword evidence="5 6" id="KW-0449">Lipoprotein</keyword>
<dbReference type="InterPro" id="IPR007485">
    <property type="entry name" value="LPS_assembly_LptE"/>
</dbReference>
<evidence type="ECO:0000256" key="2">
    <source>
        <dbReference type="ARBA" id="ARBA00023136"/>
    </source>
</evidence>
<dbReference type="GO" id="GO:0001530">
    <property type="term" value="F:lipopolysaccharide binding"/>
    <property type="evidence" value="ECO:0007669"/>
    <property type="project" value="TreeGrafter"/>
</dbReference>
<dbReference type="EMBL" id="VLKP01000006">
    <property type="protein sequence ID" value="TWI10618.1"/>
    <property type="molecule type" value="Genomic_DNA"/>
</dbReference>
<dbReference type="PANTHER" id="PTHR38098:SF1">
    <property type="entry name" value="LPS-ASSEMBLY LIPOPROTEIN LPTE"/>
    <property type="match status" value="1"/>
</dbReference>
<dbReference type="AlphaFoldDB" id="A0A562LSV5"/>
<feature type="compositionally biased region" description="Low complexity" evidence="7">
    <location>
        <begin position="186"/>
        <end position="198"/>
    </location>
</feature>
<keyword evidence="2 6" id="KW-0472">Membrane</keyword>
<keyword evidence="1 6" id="KW-0732">Signal</keyword>
<evidence type="ECO:0000256" key="8">
    <source>
        <dbReference type="SAM" id="SignalP"/>
    </source>
</evidence>
<evidence type="ECO:0000256" key="7">
    <source>
        <dbReference type="SAM" id="MobiDB-lite"/>
    </source>
</evidence>
<evidence type="ECO:0000256" key="3">
    <source>
        <dbReference type="ARBA" id="ARBA00023139"/>
    </source>
</evidence>
<dbReference type="Proteomes" id="UP000316471">
    <property type="component" value="Unassembled WGS sequence"/>
</dbReference>
<comment type="caution">
    <text evidence="9">The sequence shown here is derived from an EMBL/GenBank/DDBJ whole genome shotgun (WGS) entry which is preliminary data.</text>
</comment>
<keyword evidence="3 6" id="KW-0564">Palmitate</keyword>
<feature type="signal peptide" evidence="8">
    <location>
        <begin position="1"/>
        <end position="28"/>
    </location>
</feature>
<dbReference type="RefSeq" id="WP_144814471.1">
    <property type="nucleotide sequence ID" value="NZ_VLKP01000006.1"/>
</dbReference>
<dbReference type="GO" id="GO:0009279">
    <property type="term" value="C:cell outer membrane"/>
    <property type="evidence" value="ECO:0007669"/>
    <property type="project" value="UniProtKB-SubCell"/>
</dbReference>
<feature type="chain" id="PRO_5022077957" description="LPS-assembly lipoprotein LptE" evidence="8">
    <location>
        <begin position="29"/>
        <end position="210"/>
    </location>
</feature>
<feature type="compositionally biased region" description="Pro residues" evidence="7">
    <location>
        <begin position="199"/>
        <end position="210"/>
    </location>
</feature>
<dbReference type="PANTHER" id="PTHR38098">
    <property type="entry name" value="LPS-ASSEMBLY LIPOPROTEIN LPTE"/>
    <property type="match status" value="1"/>
</dbReference>
<dbReference type="PROSITE" id="PS51257">
    <property type="entry name" value="PROKAR_LIPOPROTEIN"/>
    <property type="match status" value="1"/>
</dbReference>
<dbReference type="Pfam" id="PF04390">
    <property type="entry name" value="LptE"/>
    <property type="match status" value="1"/>
</dbReference>
<proteinExistence type="inferred from homology"/>
<dbReference type="GO" id="GO:0043165">
    <property type="term" value="P:Gram-negative-bacterium-type cell outer membrane assembly"/>
    <property type="evidence" value="ECO:0007669"/>
    <property type="project" value="UniProtKB-UniRule"/>
</dbReference>
<dbReference type="Gene3D" id="3.30.160.150">
    <property type="entry name" value="Lipoprotein like domain"/>
    <property type="match status" value="1"/>
</dbReference>
<comment type="subunit">
    <text evidence="6">Component of the lipopolysaccharide transport and assembly complex. Interacts with LptD.</text>
</comment>
<evidence type="ECO:0000256" key="5">
    <source>
        <dbReference type="ARBA" id="ARBA00023288"/>
    </source>
</evidence>
<evidence type="ECO:0000256" key="4">
    <source>
        <dbReference type="ARBA" id="ARBA00023237"/>
    </source>
</evidence>
<name>A0A562LSV5_9GAMM</name>
<comment type="subcellular location">
    <subcellularLocation>
        <location evidence="6">Cell outer membrane</location>
        <topology evidence="6">Lipid-anchor</topology>
    </subcellularLocation>
</comment>
<dbReference type="OrthoDB" id="7349153at2"/>
<comment type="function">
    <text evidence="6">Together with LptD, is involved in the assembly of lipopolysaccharide (LPS) at the surface of the outer membrane. Required for the proper assembly of LptD. Binds LPS and may serve as the LPS recognition site at the outer membrane.</text>
</comment>
<keyword evidence="4 6" id="KW-0998">Cell outer membrane</keyword>
<gene>
    <name evidence="6" type="primary">lptE</name>
    <name evidence="9" type="ORF">IP93_01708</name>
</gene>
<reference evidence="9 10" key="1">
    <citation type="journal article" date="2015" name="Stand. Genomic Sci.">
        <title>Genomic Encyclopedia of Bacterial and Archaeal Type Strains, Phase III: the genomes of soil and plant-associated and newly described type strains.</title>
        <authorList>
            <person name="Whitman W.B."/>
            <person name="Woyke T."/>
            <person name="Klenk H.P."/>
            <person name="Zhou Y."/>
            <person name="Lilburn T.G."/>
            <person name="Beck B.J."/>
            <person name="De Vos P."/>
            <person name="Vandamme P."/>
            <person name="Eisen J.A."/>
            <person name="Garrity G."/>
            <person name="Hugenholtz P."/>
            <person name="Kyrpides N.C."/>
        </authorList>
    </citation>
    <scope>NUCLEOTIDE SEQUENCE [LARGE SCALE GENOMIC DNA]</scope>
    <source>
        <strain evidence="9 10">CGMCC 1.10136</strain>
    </source>
</reference>
<evidence type="ECO:0000256" key="6">
    <source>
        <dbReference type="HAMAP-Rule" id="MF_01186"/>
    </source>
</evidence>